<dbReference type="SMART" id="SM00382">
    <property type="entry name" value="AAA"/>
    <property type="match status" value="2"/>
</dbReference>
<gene>
    <name evidence="8 13" type="primary">der</name>
    <name evidence="13" type="ORF">NP048_09770</name>
</gene>
<evidence type="ECO:0000256" key="9">
    <source>
        <dbReference type="PROSITE-ProRule" id="PRU01049"/>
    </source>
</evidence>
<feature type="binding site" evidence="8">
    <location>
        <begin position="205"/>
        <end position="208"/>
    </location>
    <ligand>
        <name>GTP</name>
        <dbReference type="ChEBI" id="CHEBI:37565"/>
        <label>1</label>
    </ligand>
</feature>
<feature type="region of interest" description="Disordered" evidence="11">
    <location>
        <begin position="1"/>
        <end position="45"/>
    </location>
</feature>
<proteinExistence type="inferred from homology"/>
<dbReference type="RefSeq" id="WP_227575434.1">
    <property type="nucleotide sequence ID" value="NZ_CP101987.1"/>
</dbReference>
<evidence type="ECO:0000313" key="14">
    <source>
        <dbReference type="Proteomes" id="UP001316384"/>
    </source>
</evidence>
<dbReference type="PANTHER" id="PTHR43834">
    <property type="entry name" value="GTPASE DER"/>
    <property type="match status" value="1"/>
</dbReference>
<dbReference type="NCBIfam" id="TIGR03594">
    <property type="entry name" value="GTPase_EngA"/>
    <property type="match status" value="1"/>
</dbReference>
<comment type="subunit">
    <text evidence="8">Associates with the 50S ribosomal subunit.</text>
</comment>
<dbReference type="PRINTS" id="PR00326">
    <property type="entry name" value="GTP1OBG"/>
</dbReference>
<organism evidence="13 14">
    <name type="scientific">Cellulomonas xiejunii</name>
    <dbReference type="NCBI Taxonomy" id="2968083"/>
    <lineage>
        <taxon>Bacteria</taxon>
        <taxon>Bacillati</taxon>
        <taxon>Actinomycetota</taxon>
        <taxon>Actinomycetes</taxon>
        <taxon>Micrococcales</taxon>
        <taxon>Cellulomonadaceae</taxon>
        <taxon>Cellulomonas</taxon>
    </lineage>
</organism>
<keyword evidence="14" id="KW-1185">Reference proteome</keyword>
<evidence type="ECO:0000256" key="11">
    <source>
        <dbReference type="SAM" id="MobiDB-lite"/>
    </source>
</evidence>
<dbReference type="Gene3D" id="3.40.50.300">
    <property type="entry name" value="P-loop containing nucleotide triphosphate hydrolases"/>
    <property type="match status" value="2"/>
</dbReference>
<feature type="compositionally biased region" description="Polar residues" evidence="11">
    <location>
        <begin position="1"/>
        <end position="10"/>
    </location>
</feature>
<evidence type="ECO:0000256" key="2">
    <source>
        <dbReference type="ARBA" id="ARBA00020953"/>
    </source>
</evidence>
<evidence type="ECO:0000256" key="10">
    <source>
        <dbReference type="RuleBase" id="RU004481"/>
    </source>
</evidence>
<dbReference type="InterPro" id="IPR032859">
    <property type="entry name" value="KH_dom-like"/>
</dbReference>
<evidence type="ECO:0000256" key="4">
    <source>
        <dbReference type="ARBA" id="ARBA00022737"/>
    </source>
</evidence>
<evidence type="ECO:0000256" key="3">
    <source>
        <dbReference type="ARBA" id="ARBA00022517"/>
    </source>
</evidence>
<dbReference type="InterPro" id="IPR005225">
    <property type="entry name" value="Small_GTP-bd"/>
</dbReference>
<protein>
    <recommendedName>
        <fullName evidence="2 8">GTPase Der</fullName>
    </recommendedName>
    <alternativeName>
        <fullName evidence="7 8">GTP-binding protein EngA</fullName>
    </alternativeName>
</protein>
<feature type="binding site" evidence="8">
    <location>
        <begin position="382"/>
        <end position="385"/>
    </location>
    <ligand>
        <name>GTP</name>
        <dbReference type="ChEBI" id="CHEBI:37565"/>
        <label>2</label>
    </ligand>
</feature>
<dbReference type="SUPFAM" id="SSF52540">
    <property type="entry name" value="P-loop containing nucleoside triphosphate hydrolases"/>
    <property type="match status" value="2"/>
</dbReference>
<reference evidence="13 14" key="1">
    <citation type="submission" date="2022-07" db="EMBL/GenBank/DDBJ databases">
        <title>Novel species in genus cellulomonas.</title>
        <authorList>
            <person name="Ye L."/>
        </authorList>
    </citation>
    <scope>NUCLEOTIDE SEQUENCE [LARGE SCALE GENOMIC DNA]</scope>
    <source>
        <strain evidence="14">zg-B89</strain>
    </source>
</reference>
<dbReference type="PANTHER" id="PTHR43834:SF6">
    <property type="entry name" value="GTPASE DER"/>
    <property type="match status" value="1"/>
</dbReference>
<feature type="binding site" evidence="8">
    <location>
        <begin position="96"/>
        <end position="103"/>
    </location>
    <ligand>
        <name>GTP</name>
        <dbReference type="ChEBI" id="CHEBI:37565"/>
        <label>1</label>
    </ligand>
</feature>
<dbReference type="PIRSF" id="PIRSF006485">
    <property type="entry name" value="GTP-binding_EngA"/>
    <property type="match status" value="1"/>
</dbReference>
<dbReference type="CDD" id="cd01894">
    <property type="entry name" value="EngA1"/>
    <property type="match status" value="1"/>
</dbReference>
<dbReference type="InterPro" id="IPR016484">
    <property type="entry name" value="GTPase_Der"/>
</dbReference>
<dbReference type="InterPro" id="IPR003593">
    <property type="entry name" value="AAA+_ATPase"/>
</dbReference>
<dbReference type="EMBL" id="CP101987">
    <property type="protein sequence ID" value="UUI70125.1"/>
    <property type="molecule type" value="Genomic_DNA"/>
</dbReference>
<dbReference type="InterPro" id="IPR006073">
    <property type="entry name" value="GTP-bd"/>
</dbReference>
<dbReference type="InterPro" id="IPR015946">
    <property type="entry name" value="KH_dom-like_a/b"/>
</dbReference>
<feature type="domain" description="EngA-type G" evidence="12">
    <location>
        <begin position="264"/>
        <end position="437"/>
    </location>
</feature>
<dbReference type="InterPro" id="IPR031166">
    <property type="entry name" value="G_ENGA"/>
</dbReference>
<comment type="function">
    <text evidence="8 10">GTPase that plays an essential role in the late steps of ribosome biogenesis.</text>
</comment>
<evidence type="ECO:0000313" key="13">
    <source>
        <dbReference type="EMBL" id="UUI70125.1"/>
    </source>
</evidence>
<evidence type="ECO:0000256" key="1">
    <source>
        <dbReference type="ARBA" id="ARBA00008279"/>
    </source>
</evidence>
<feature type="domain" description="EngA-type G" evidence="12">
    <location>
        <begin position="90"/>
        <end position="253"/>
    </location>
</feature>
<keyword evidence="5 8" id="KW-0547">Nucleotide-binding</keyword>
<feature type="compositionally biased region" description="Low complexity" evidence="11">
    <location>
        <begin position="19"/>
        <end position="45"/>
    </location>
</feature>
<feature type="binding site" evidence="8">
    <location>
        <begin position="143"/>
        <end position="147"/>
    </location>
    <ligand>
        <name>GTP</name>
        <dbReference type="ChEBI" id="CHEBI:37565"/>
        <label>1</label>
    </ligand>
</feature>
<dbReference type="Pfam" id="PF01926">
    <property type="entry name" value="MMR_HSR1"/>
    <property type="match status" value="2"/>
</dbReference>
<evidence type="ECO:0000256" key="5">
    <source>
        <dbReference type="ARBA" id="ARBA00022741"/>
    </source>
</evidence>
<keyword evidence="6 8" id="KW-0342">GTP-binding</keyword>
<evidence type="ECO:0000259" key="12">
    <source>
        <dbReference type="PROSITE" id="PS51712"/>
    </source>
</evidence>
<accession>A0ABY5KJW3</accession>
<evidence type="ECO:0000256" key="6">
    <source>
        <dbReference type="ARBA" id="ARBA00023134"/>
    </source>
</evidence>
<dbReference type="NCBIfam" id="NF002828">
    <property type="entry name" value="PRK03003.1"/>
    <property type="match status" value="1"/>
</dbReference>
<dbReference type="HAMAP" id="MF_00195">
    <property type="entry name" value="GTPase_Der"/>
    <property type="match status" value="1"/>
</dbReference>
<comment type="similarity">
    <text evidence="1 8 9 10">Belongs to the TRAFAC class TrmE-Era-EngA-EngB-Septin-like GTPase superfamily. EngA (Der) GTPase family.</text>
</comment>
<dbReference type="Pfam" id="PF14714">
    <property type="entry name" value="KH_dom-like"/>
    <property type="match status" value="1"/>
</dbReference>
<dbReference type="NCBIfam" id="TIGR00231">
    <property type="entry name" value="small_GTP"/>
    <property type="match status" value="2"/>
</dbReference>
<sequence>MEQPDPTTTHASDDDRVGLADPAAPLGDAAPQGADDAPDGLDLAQDGADDAARERALLAGLAEYDLADEDLALLEGEVTDDEREVATTLPVLAVVGRPNVGKSTLVNRIIGRREAVVEDNPGVTRDRVSYPAEWSGRRFTLVDTGGWEVDVAGIHKRVAQQAEVAIELADAVLFVVDATVGSTDTDEQVVRLLRRSGKPVVLVANKVDGPAVEADAATLWSLGLGQPHPISALHGRGTGDLLDAAMAALPTVSAHATPLPDGPRRVALVGRPNVGKSSLLNKVVGSERVVVDDVAGTTRDPVDELVALGGKPWVFVDTAGIRRRVHQTSGADFYASLRTQAAVEKAEVAVVLVDASAPMTEQDIRIVQQVIDAGRALVVAYNKWDLMDDDRRPFLEREIEQQLVQVQWAPRVNVSARTGWHTDRLVPALERALASWDTRISTGRLNAFLGELVSAHPHPLRGGKQPRILFATQASTRPPRFVIFASGFLEPTYRRFIERRLRETFGFEGTPITISVRVREKRKR</sequence>
<dbReference type="PROSITE" id="PS51712">
    <property type="entry name" value="G_ENGA"/>
    <property type="match status" value="2"/>
</dbReference>
<name>A0ABY5KJW3_9CELL</name>
<evidence type="ECO:0000256" key="8">
    <source>
        <dbReference type="HAMAP-Rule" id="MF_00195"/>
    </source>
</evidence>
<dbReference type="InterPro" id="IPR027417">
    <property type="entry name" value="P-loop_NTPase"/>
</dbReference>
<feature type="binding site" evidence="8">
    <location>
        <begin position="317"/>
        <end position="321"/>
    </location>
    <ligand>
        <name>GTP</name>
        <dbReference type="ChEBI" id="CHEBI:37565"/>
        <label>2</label>
    </ligand>
</feature>
<dbReference type="Proteomes" id="UP001316384">
    <property type="component" value="Chromosome"/>
</dbReference>
<keyword evidence="4 10" id="KW-0677">Repeat</keyword>
<dbReference type="CDD" id="cd01895">
    <property type="entry name" value="EngA2"/>
    <property type="match status" value="1"/>
</dbReference>
<evidence type="ECO:0000256" key="7">
    <source>
        <dbReference type="ARBA" id="ARBA00032345"/>
    </source>
</evidence>
<dbReference type="Gene3D" id="3.30.300.20">
    <property type="match status" value="1"/>
</dbReference>
<keyword evidence="3 8" id="KW-0690">Ribosome biogenesis</keyword>
<feature type="binding site" evidence="8">
    <location>
        <begin position="270"/>
        <end position="277"/>
    </location>
    <ligand>
        <name>GTP</name>
        <dbReference type="ChEBI" id="CHEBI:37565"/>
        <label>2</label>
    </ligand>
</feature>